<sequence length="189" mass="22782">MNEKHWPILGVQHVARHAFVGFWERLYTGYDEEFYQTNIGQPLTPERIADWFAWKNGRPLSAKKIRTIRRYLSLDERIDRDAGTEALQKFLNRPGGAIWRIFWLHLQHPEHFPIYDQHVHRAMAYLQGWPRLEIPRQNPAKVRAYLENYRAFFASFKDGNPRRADRALWSFGKFLRTEYAHVFREPFRL</sequence>
<gene>
    <name evidence="1" type="ORF">Pla8534_03940</name>
</gene>
<organism evidence="1 2">
    <name type="scientific">Lignipirellula cremea</name>
    <dbReference type="NCBI Taxonomy" id="2528010"/>
    <lineage>
        <taxon>Bacteria</taxon>
        <taxon>Pseudomonadati</taxon>
        <taxon>Planctomycetota</taxon>
        <taxon>Planctomycetia</taxon>
        <taxon>Pirellulales</taxon>
        <taxon>Pirellulaceae</taxon>
        <taxon>Lignipirellula</taxon>
    </lineage>
</organism>
<reference evidence="1 2" key="1">
    <citation type="submission" date="2019-02" db="EMBL/GenBank/DDBJ databases">
        <title>Deep-cultivation of Planctomycetes and their phenomic and genomic characterization uncovers novel biology.</title>
        <authorList>
            <person name="Wiegand S."/>
            <person name="Jogler M."/>
            <person name="Boedeker C."/>
            <person name="Pinto D."/>
            <person name="Vollmers J."/>
            <person name="Rivas-Marin E."/>
            <person name="Kohn T."/>
            <person name="Peeters S.H."/>
            <person name="Heuer A."/>
            <person name="Rast P."/>
            <person name="Oberbeckmann S."/>
            <person name="Bunk B."/>
            <person name="Jeske O."/>
            <person name="Meyerdierks A."/>
            <person name="Storesund J.E."/>
            <person name="Kallscheuer N."/>
            <person name="Luecker S."/>
            <person name="Lage O.M."/>
            <person name="Pohl T."/>
            <person name="Merkel B.J."/>
            <person name="Hornburger P."/>
            <person name="Mueller R.-W."/>
            <person name="Bruemmer F."/>
            <person name="Labrenz M."/>
            <person name="Spormann A.M."/>
            <person name="Op den Camp H."/>
            <person name="Overmann J."/>
            <person name="Amann R."/>
            <person name="Jetten M.S.M."/>
            <person name="Mascher T."/>
            <person name="Medema M.H."/>
            <person name="Devos D.P."/>
            <person name="Kaster A.-K."/>
            <person name="Ovreas L."/>
            <person name="Rohde M."/>
            <person name="Galperin M.Y."/>
            <person name="Jogler C."/>
        </authorList>
    </citation>
    <scope>NUCLEOTIDE SEQUENCE [LARGE SCALE GENOMIC DNA]</scope>
    <source>
        <strain evidence="1 2">Pla85_3_4</strain>
    </source>
</reference>
<evidence type="ECO:0000313" key="2">
    <source>
        <dbReference type="Proteomes" id="UP000317648"/>
    </source>
</evidence>
<proteinExistence type="predicted"/>
<dbReference type="AlphaFoldDB" id="A0A518DLD2"/>
<dbReference type="RefSeq" id="WP_145048781.1">
    <property type="nucleotide sequence ID" value="NZ_CP036433.1"/>
</dbReference>
<keyword evidence="2" id="KW-1185">Reference proteome</keyword>
<protein>
    <submittedName>
        <fullName evidence="1">Uncharacterized protein</fullName>
    </submittedName>
</protein>
<dbReference type="OrthoDB" id="9181960at2"/>
<dbReference type="Proteomes" id="UP000317648">
    <property type="component" value="Chromosome"/>
</dbReference>
<dbReference type="KEGG" id="lcre:Pla8534_03940"/>
<dbReference type="EMBL" id="CP036433">
    <property type="protein sequence ID" value="QDU92646.1"/>
    <property type="molecule type" value="Genomic_DNA"/>
</dbReference>
<name>A0A518DLD2_9BACT</name>
<accession>A0A518DLD2</accession>
<evidence type="ECO:0000313" key="1">
    <source>
        <dbReference type="EMBL" id="QDU92646.1"/>
    </source>
</evidence>